<keyword evidence="4" id="KW-1185">Reference proteome</keyword>
<dbReference type="Gene3D" id="3.90.20.10">
    <property type="match status" value="1"/>
</dbReference>
<comment type="subcellular location">
    <subcellularLocation>
        <location evidence="1">Cell envelope</location>
    </subcellularLocation>
</comment>
<dbReference type="AlphaFoldDB" id="A0A5K7S701"/>
<evidence type="ECO:0000256" key="1">
    <source>
        <dbReference type="ARBA" id="ARBA00004196"/>
    </source>
</evidence>
<dbReference type="PANTHER" id="PTHR32347:SF23">
    <property type="entry name" value="BLL5650 PROTEIN"/>
    <property type="match status" value="1"/>
</dbReference>
<dbReference type="InterPro" id="IPR050465">
    <property type="entry name" value="UPF0194_transport"/>
</dbReference>
<keyword evidence="2" id="KW-0175">Coiled coil</keyword>
<dbReference type="KEGG" id="anf:AQPE_1439"/>
<gene>
    <name evidence="3" type="ORF">AQPE_1439</name>
</gene>
<evidence type="ECO:0008006" key="5">
    <source>
        <dbReference type="Google" id="ProtNLM"/>
    </source>
</evidence>
<accession>A0A5K7S701</accession>
<proteinExistence type="predicted"/>
<evidence type="ECO:0000313" key="3">
    <source>
        <dbReference type="EMBL" id="BBE17290.1"/>
    </source>
</evidence>
<sequence length="294" mass="32578">MNMKKLQIIVLAFLVLGACKSGEKQSDAYGNFEAVETIVSSEMPGKLLIMDAKQGDLLEQGKLIALIDTTELYLKKLQTQAQLDASGTKKQNVSAQINVFKEQKKNVLTTQQRITKMFADKAATQQQVDDINGQMNVLDKQISATNTQFQLISSEMEVVKRQLDLISEQLTKCRIKSPIKGTVLETYLENGELATPGKPVLKMADLSNLELKVYISGAQLSNVKLGNEAKVLIDSDAKEMQTMSGKITWISSESEFTPKIIQTKEERVKLMYAVKILVANDGRLKIGMPGEVVF</sequence>
<protein>
    <recommendedName>
        <fullName evidence="5">HlyD family secretion protein</fullName>
    </recommendedName>
</protein>
<organism evidence="3 4">
    <name type="scientific">Aquipluma nitroreducens</name>
    <dbReference type="NCBI Taxonomy" id="2010828"/>
    <lineage>
        <taxon>Bacteria</taxon>
        <taxon>Pseudomonadati</taxon>
        <taxon>Bacteroidota</taxon>
        <taxon>Bacteroidia</taxon>
        <taxon>Marinilabiliales</taxon>
        <taxon>Prolixibacteraceae</taxon>
        <taxon>Aquipluma</taxon>
    </lineage>
</organism>
<dbReference type="Proteomes" id="UP001193389">
    <property type="component" value="Chromosome"/>
</dbReference>
<dbReference type="SUPFAM" id="SSF111369">
    <property type="entry name" value="HlyD-like secretion proteins"/>
    <property type="match status" value="1"/>
</dbReference>
<dbReference type="PROSITE" id="PS51257">
    <property type="entry name" value="PROKAR_LIPOPROTEIN"/>
    <property type="match status" value="1"/>
</dbReference>
<evidence type="ECO:0000313" key="4">
    <source>
        <dbReference type="Proteomes" id="UP001193389"/>
    </source>
</evidence>
<evidence type="ECO:0000256" key="2">
    <source>
        <dbReference type="ARBA" id="ARBA00023054"/>
    </source>
</evidence>
<dbReference type="Gene3D" id="2.40.30.170">
    <property type="match status" value="1"/>
</dbReference>
<dbReference type="PANTHER" id="PTHR32347">
    <property type="entry name" value="EFFLUX SYSTEM COMPONENT YKNX-RELATED"/>
    <property type="match status" value="1"/>
</dbReference>
<dbReference type="EMBL" id="AP018694">
    <property type="protein sequence ID" value="BBE17290.1"/>
    <property type="molecule type" value="Genomic_DNA"/>
</dbReference>
<dbReference type="GO" id="GO:0030313">
    <property type="term" value="C:cell envelope"/>
    <property type="evidence" value="ECO:0007669"/>
    <property type="project" value="UniProtKB-SubCell"/>
</dbReference>
<reference evidence="3" key="1">
    <citation type="journal article" date="2020" name="Int. J. Syst. Evol. Microbiol.">
        <title>Aquipluma nitroreducens gen. nov. sp. nov., a novel facultatively anaerobic bacterium isolated from a freshwater lake.</title>
        <authorList>
            <person name="Watanabe M."/>
            <person name="Kojima H."/>
            <person name="Fukui M."/>
        </authorList>
    </citation>
    <scope>NUCLEOTIDE SEQUENCE</scope>
    <source>
        <strain evidence="3">MeG22</strain>
    </source>
</reference>
<name>A0A5K7S701_9BACT</name>